<dbReference type="AlphaFoldDB" id="A0A495EAA5"/>
<dbReference type="InterPro" id="IPR001689">
    <property type="entry name" value="Flag_FliM"/>
</dbReference>
<keyword evidence="7" id="KW-0283">Flagellar rotation</keyword>
<dbReference type="GO" id="GO:0003774">
    <property type="term" value="F:cytoskeletal motor activity"/>
    <property type="evidence" value="ECO:0007669"/>
    <property type="project" value="InterPro"/>
</dbReference>
<dbReference type="GO" id="GO:0009425">
    <property type="term" value="C:bacterial-type flagellum basal body"/>
    <property type="evidence" value="ECO:0007669"/>
    <property type="project" value="UniProtKB-SubCell"/>
</dbReference>
<evidence type="ECO:0000256" key="9">
    <source>
        <dbReference type="ARBA" id="ARBA00023143"/>
    </source>
</evidence>
<dbReference type="EMBL" id="RBIR01000010">
    <property type="protein sequence ID" value="RKR13601.1"/>
    <property type="molecule type" value="Genomic_DNA"/>
</dbReference>
<dbReference type="InterPro" id="IPR036429">
    <property type="entry name" value="SpoA-like_sf"/>
</dbReference>
<dbReference type="PANTHER" id="PTHR30034:SF6">
    <property type="entry name" value="YOP PROTEINS TRANSLOCATION PROTEIN Q"/>
    <property type="match status" value="1"/>
</dbReference>
<dbReference type="GO" id="GO:0050918">
    <property type="term" value="P:positive chemotaxis"/>
    <property type="evidence" value="ECO:0007669"/>
    <property type="project" value="TreeGrafter"/>
</dbReference>
<dbReference type="PIRSF" id="PIRSF002888">
    <property type="entry name" value="FliM"/>
    <property type="match status" value="1"/>
</dbReference>
<comment type="caution">
    <text evidence="11">The sequence shown here is derived from an EMBL/GenBank/DDBJ whole genome shotgun (WGS) entry which is preliminary data.</text>
</comment>
<dbReference type="Proteomes" id="UP000276055">
    <property type="component" value="Unassembled WGS sequence"/>
</dbReference>
<comment type="similarity">
    <text evidence="3">Belongs to the FliM family.</text>
</comment>
<dbReference type="Gene3D" id="2.30.330.10">
    <property type="entry name" value="SpoA-like"/>
    <property type="match status" value="1"/>
</dbReference>
<proteinExistence type="inferred from homology"/>
<evidence type="ECO:0000256" key="4">
    <source>
        <dbReference type="ARBA" id="ARBA00021898"/>
    </source>
</evidence>
<keyword evidence="8" id="KW-0472">Membrane</keyword>
<keyword evidence="5" id="KW-1003">Cell membrane</keyword>
<keyword evidence="9" id="KW-0975">Bacterial flagellum</keyword>
<organism evidence="11 12">
    <name type="scientific">Arthrobacter oryzae</name>
    <dbReference type="NCBI Taxonomy" id="409290"/>
    <lineage>
        <taxon>Bacteria</taxon>
        <taxon>Bacillati</taxon>
        <taxon>Actinomycetota</taxon>
        <taxon>Actinomycetes</taxon>
        <taxon>Micrococcales</taxon>
        <taxon>Micrococcaceae</taxon>
        <taxon>Arthrobacter</taxon>
    </lineage>
</organism>
<dbReference type="Gene3D" id="3.40.1550.10">
    <property type="entry name" value="CheC-like"/>
    <property type="match status" value="1"/>
</dbReference>
<dbReference type="InterPro" id="IPR001543">
    <property type="entry name" value="FliN-like_C"/>
</dbReference>
<keyword evidence="11" id="KW-0282">Flagellum</keyword>
<evidence type="ECO:0000313" key="11">
    <source>
        <dbReference type="EMBL" id="RKR13601.1"/>
    </source>
</evidence>
<evidence type="ECO:0000313" key="12">
    <source>
        <dbReference type="Proteomes" id="UP000276055"/>
    </source>
</evidence>
<evidence type="ECO:0000256" key="2">
    <source>
        <dbReference type="ARBA" id="ARBA00004202"/>
    </source>
</evidence>
<evidence type="ECO:0000256" key="1">
    <source>
        <dbReference type="ARBA" id="ARBA00004117"/>
    </source>
</evidence>
<dbReference type="PANTHER" id="PTHR30034">
    <property type="entry name" value="FLAGELLAR MOTOR SWITCH PROTEIN FLIM"/>
    <property type="match status" value="1"/>
</dbReference>
<reference evidence="11 12" key="1">
    <citation type="submission" date="2018-10" db="EMBL/GenBank/DDBJ databases">
        <title>Genomic Encyclopedia of Type Strains, Phase IV (KMG-IV): sequencing the most valuable type-strain genomes for metagenomic binning, comparative biology and taxonomic classification.</title>
        <authorList>
            <person name="Goeker M."/>
        </authorList>
    </citation>
    <scope>NUCLEOTIDE SEQUENCE [LARGE SCALE GENOMIC DNA]</scope>
    <source>
        <strain evidence="11 12">DSM 25586</strain>
    </source>
</reference>
<keyword evidence="11" id="KW-0969">Cilium</keyword>
<sequence length="301" mass="32546">MATVSVLDEREVARERTVSVYDFRRPATLAREHSRVLELAFETFARQWGTQLTAKVRVKSVVRLEDVSMLSYDEYAASLPAVTAMVLCTVEAHDSKLVVQFPGPAALGWVNRMLGASNDSPMPDRKFTQIEQALIKGLMDEALEDLGYSLGPLLSEAVRVDTIQYNSQFAQAAAPSELMIVASFTMSVGDVNAPATLAVPAAILLGRLKKVNPTDTRGDAAARVSAQLEQVPVELSVRLSTSFVTPSEILGLAVGDVLTLPHLENRPFDLTLDGTRLATAAPARNGSRAAAVIVTIEENQR</sequence>
<evidence type="ECO:0000259" key="10">
    <source>
        <dbReference type="Pfam" id="PF01052"/>
    </source>
</evidence>
<evidence type="ECO:0000256" key="7">
    <source>
        <dbReference type="ARBA" id="ARBA00022779"/>
    </source>
</evidence>
<dbReference type="SUPFAM" id="SSF103039">
    <property type="entry name" value="CheC-like"/>
    <property type="match status" value="1"/>
</dbReference>
<evidence type="ECO:0000256" key="8">
    <source>
        <dbReference type="ARBA" id="ARBA00023136"/>
    </source>
</evidence>
<dbReference type="InterPro" id="IPR028976">
    <property type="entry name" value="CheC-like_sf"/>
</dbReference>
<evidence type="ECO:0000256" key="5">
    <source>
        <dbReference type="ARBA" id="ARBA00022475"/>
    </source>
</evidence>
<dbReference type="SUPFAM" id="SSF101801">
    <property type="entry name" value="Surface presentation of antigens (SPOA)"/>
    <property type="match status" value="1"/>
</dbReference>
<protein>
    <recommendedName>
        <fullName evidence="4">Flagellar motor switch protein FliM</fullName>
    </recommendedName>
</protein>
<comment type="subcellular location">
    <subcellularLocation>
        <location evidence="1">Bacterial flagellum basal body</location>
    </subcellularLocation>
    <subcellularLocation>
        <location evidence="2">Cell membrane</location>
        <topology evidence="2">Peripheral membrane protein</topology>
    </subcellularLocation>
</comment>
<accession>A0A495EAA5</accession>
<dbReference type="Pfam" id="PF01052">
    <property type="entry name" value="FliMN_C"/>
    <property type="match status" value="1"/>
</dbReference>
<dbReference type="Pfam" id="PF02154">
    <property type="entry name" value="FliM"/>
    <property type="match status" value="1"/>
</dbReference>
<keyword evidence="11" id="KW-0966">Cell projection</keyword>
<keyword evidence="6" id="KW-0145">Chemotaxis</keyword>
<feature type="domain" description="Flagellar motor switch protein FliN-like C-terminal" evidence="10">
    <location>
        <begin position="227"/>
        <end position="296"/>
    </location>
</feature>
<dbReference type="GO" id="GO:0005886">
    <property type="term" value="C:plasma membrane"/>
    <property type="evidence" value="ECO:0007669"/>
    <property type="project" value="UniProtKB-SubCell"/>
</dbReference>
<name>A0A495EAA5_9MICC</name>
<dbReference type="CDD" id="cd17908">
    <property type="entry name" value="FliM"/>
    <property type="match status" value="1"/>
</dbReference>
<gene>
    <name evidence="11" type="ORF">C8D78_3549</name>
</gene>
<dbReference type="GO" id="GO:0071978">
    <property type="term" value="P:bacterial-type flagellum-dependent swarming motility"/>
    <property type="evidence" value="ECO:0007669"/>
    <property type="project" value="TreeGrafter"/>
</dbReference>
<evidence type="ECO:0000256" key="3">
    <source>
        <dbReference type="ARBA" id="ARBA00011049"/>
    </source>
</evidence>
<evidence type="ECO:0000256" key="6">
    <source>
        <dbReference type="ARBA" id="ARBA00022500"/>
    </source>
</evidence>